<dbReference type="AlphaFoldDB" id="A0A1P8WG11"/>
<dbReference type="Proteomes" id="UP000187735">
    <property type="component" value="Chromosome"/>
</dbReference>
<keyword evidence="2" id="KW-1185">Reference proteome</keyword>
<sequence>MPVTEEDVRSFHQFALNRISCGSADCDLEDLLDEWRAQNPDPVQQRQDLLAIKEAIAEWKAGDEGLPADDAIAAIREAHQLSLKS</sequence>
<dbReference type="EMBL" id="CP017641">
    <property type="protein sequence ID" value="APZ93006.1"/>
    <property type="molecule type" value="Genomic_DNA"/>
</dbReference>
<protein>
    <submittedName>
        <fullName evidence="1">Uncharacterized protein</fullName>
    </submittedName>
</protein>
<dbReference type="RefSeq" id="WP_077024540.1">
    <property type="nucleotide sequence ID" value="NZ_CP017641.1"/>
</dbReference>
<gene>
    <name evidence="1" type="ORF">Fuma_02619</name>
</gene>
<dbReference type="KEGG" id="fmr:Fuma_02619"/>
<evidence type="ECO:0000313" key="2">
    <source>
        <dbReference type="Proteomes" id="UP000187735"/>
    </source>
</evidence>
<organism evidence="1 2">
    <name type="scientific">Fuerstiella marisgermanici</name>
    <dbReference type="NCBI Taxonomy" id="1891926"/>
    <lineage>
        <taxon>Bacteria</taxon>
        <taxon>Pseudomonadati</taxon>
        <taxon>Planctomycetota</taxon>
        <taxon>Planctomycetia</taxon>
        <taxon>Planctomycetales</taxon>
        <taxon>Planctomycetaceae</taxon>
        <taxon>Fuerstiella</taxon>
    </lineage>
</organism>
<reference evidence="1 2" key="1">
    <citation type="journal article" date="2016" name="Front. Microbiol.">
        <title>Fuerstia marisgermanicae gen. nov., sp. nov., an Unusual Member of the Phylum Planctomycetes from the German Wadden Sea.</title>
        <authorList>
            <person name="Kohn T."/>
            <person name="Heuer A."/>
            <person name="Jogler M."/>
            <person name="Vollmers J."/>
            <person name="Boedeker C."/>
            <person name="Bunk B."/>
            <person name="Rast P."/>
            <person name="Borchert D."/>
            <person name="Glockner I."/>
            <person name="Freese H.M."/>
            <person name="Klenk H.P."/>
            <person name="Overmann J."/>
            <person name="Kaster A.K."/>
            <person name="Rohde M."/>
            <person name="Wiegand S."/>
            <person name="Jogler C."/>
        </authorList>
    </citation>
    <scope>NUCLEOTIDE SEQUENCE [LARGE SCALE GENOMIC DNA]</scope>
    <source>
        <strain evidence="1 2">NH11</strain>
    </source>
</reference>
<name>A0A1P8WG11_9PLAN</name>
<evidence type="ECO:0000313" key="1">
    <source>
        <dbReference type="EMBL" id="APZ93006.1"/>
    </source>
</evidence>
<dbReference type="OrthoDB" id="9802290at2"/>
<proteinExistence type="predicted"/>
<accession>A0A1P8WG11</accession>